<dbReference type="InterPro" id="IPR001680">
    <property type="entry name" value="WD40_rpt"/>
</dbReference>
<dbReference type="PROSITE" id="PS50082">
    <property type="entry name" value="WD_REPEATS_2"/>
    <property type="match status" value="1"/>
</dbReference>
<comment type="subcellular location">
    <subcellularLocation>
        <location evidence="1">Cytoplasm</location>
    </subcellularLocation>
</comment>
<dbReference type="SUPFAM" id="SSF50978">
    <property type="entry name" value="WD40 repeat-like"/>
    <property type="match status" value="1"/>
</dbReference>
<dbReference type="InterPro" id="IPR036322">
    <property type="entry name" value="WD40_repeat_dom_sf"/>
</dbReference>
<dbReference type="GO" id="GO:0045504">
    <property type="term" value="F:dynein heavy chain binding"/>
    <property type="evidence" value="ECO:0007669"/>
    <property type="project" value="TreeGrafter"/>
</dbReference>
<evidence type="ECO:0000256" key="5">
    <source>
        <dbReference type="PROSITE-ProRule" id="PRU00221"/>
    </source>
</evidence>
<dbReference type="Proteomes" id="UP000325113">
    <property type="component" value="Unassembled WGS sequence"/>
</dbReference>
<feature type="region of interest" description="Disordered" evidence="6">
    <location>
        <begin position="390"/>
        <end position="411"/>
    </location>
</feature>
<feature type="region of interest" description="Disordered" evidence="6">
    <location>
        <begin position="926"/>
        <end position="971"/>
    </location>
</feature>
<organism evidence="7 8">
    <name type="scientific">Cafeteria roenbergensis</name>
    <name type="common">Marine flagellate</name>
    <dbReference type="NCBI Taxonomy" id="33653"/>
    <lineage>
        <taxon>Eukaryota</taxon>
        <taxon>Sar</taxon>
        <taxon>Stramenopiles</taxon>
        <taxon>Bigyra</taxon>
        <taxon>Opalozoa</taxon>
        <taxon>Bicosoecida</taxon>
        <taxon>Cafeteriaceae</taxon>
        <taxon>Cafeteria</taxon>
    </lineage>
</organism>
<keyword evidence="2" id="KW-0963">Cytoplasm</keyword>
<evidence type="ECO:0000256" key="3">
    <source>
        <dbReference type="ARBA" id="ARBA00022574"/>
    </source>
</evidence>
<feature type="compositionally biased region" description="Basic and acidic residues" evidence="6">
    <location>
        <begin position="961"/>
        <end position="971"/>
    </location>
</feature>
<keyword evidence="4" id="KW-0677">Repeat</keyword>
<evidence type="ECO:0000313" key="8">
    <source>
        <dbReference type="Proteomes" id="UP000325113"/>
    </source>
</evidence>
<dbReference type="PANTHER" id="PTHR12442:SF5">
    <property type="entry name" value="DYNEIN AXONEMAL INTERMEDIATE CHAIN 3"/>
    <property type="match status" value="1"/>
</dbReference>
<feature type="region of interest" description="Disordered" evidence="6">
    <location>
        <begin position="623"/>
        <end position="647"/>
    </location>
</feature>
<dbReference type="GO" id="GO:0036156">
    <property type="term" value="C:inner dynein arm"/>
    <property type="evidence" value="ECO:0007669"/>
    <property type="project" value="TreeGrafter"/>
</dbReference>
<feature type="region of interest" description="Disordered" evidence="6">
    <location>
        <begin position="151"/>
        <end position="170"/>
    </location>
</feature>
<feature type="compositionally biased region" description="Low complexity" evidence="6">
    <location>
        <begin position="932"/>
        <end position="957"/>
    </location>
</feature>
<dbReference type="AlphaFoldDB" id="A0A5A8DN27"/>
<accession>A0A5A8DN27</accession>
<dbReference type="PANTHER" id="PTHR12442">
    <property type="entry name" value="DYNEIN INTERMEDIATE CHAIN"/>
    <property type="match status" value="1"/>
</dbReference>
<evidence type="ECO:0000256" key="1">
    <source>
        <dbReference type="ARBA" id="ARBA00004496"/>
    </source>
</evidence>
<keyword evidence="3 5" id="KW-0853">WD repeat</keyword>
<name>A0A5A8DN27_CAFRO</name>
<evidence type="ECO:0000313" key="7">
    <source>
        <dbReference type="EMBL" id="KAA0166017.1"/>
    </source>
</evidence>
<dbReference type="SMART" id="SM00320">
    <property type="entry name" value="WD40"/>
    <property type="match status" value="3"/>
</dbReference>
<evidence type="ECO:0000256" key="2">
    <source>
        <dbReference type="ARBA" id="ARBA00022490"/>
    </source>
</evidence>
<dbReference type="Gene3D" id="2.130.10.10">
    <property type="entry name" value="YVTN repeat-like/Quinoprotein amine dehydrogenase"/>
    <property type="match status" value="2"/>
</dbReference>
<dbReference type="GO" id="GO:0060294">
    <property type="term" value="P:cilium movement involved in cell motility"/>
    <property type="evidence" value="ECO:0007669"/>
    <property type="project" value="TreeGrafter"/>
</dbReference>
<evidence type="ECO:0000256" key="4">
    <source>
        <dbReference type="ARBA" id="ARBA00022737"/>
    </source>
</evidence>
<sequence>MAEDKAYKPLPKGTWPVTMGKKDRMAWGIQTGPTSRSLVTTVRIDGPAVAKSIQVAGTIGPFGSAHAQLKGFSGDYVVVLTDKEEEYSNKGMLVSFTQEGSDALEEIGRQRDAAKAAEAAAKAAAEAEAAGGGAASAGAGGSDGAGLAAAAGLAAEAEQEEPPLPDEDESLIVMEEPIQARRRAPEDGADTADAVRAAVGGPTRPLIRVRNETLDVFGEDPVRTVTAAGGEGSTAALLLGAQGDSAFRETRTVTDLTLSTGRAIDVLSWHPTLPLVLAATPVPASAGFDARVGMSGQSQKWYVLVFTLTDFGAQIALQSPYEVTSLAWNPWDQGIIAAGTWSGQVVLWDLAAAMAALVHRRGGRGGRGKGGAAGASLRAAASSHAGSAAAAGGAAGSGSAKDASGGASAEAAASSRSGTVHLLPTSVSHADKSHSRPVRDLQWLPPSAHLAPRLDSFVTGDNVPRKSCQFVSAASDGTVRVWDTRYRERAKARAGGRAAPSDPSGVAGGLLPGAAALAAAKEPEVEWAPVFVAEALEGAHRLCLSRVVVDPVDAARPLMVSTEEGLLGSVDWCPPGLGVGGGLATEVEAKAGPAASRRAILASGTADVVDEETAKGAAMAAEAAKDAVDPRSSGGDADEGAGAGASAGGSRVGLLLPDLGRPPLAFERSPVLTDLILAVGETVFSVWRVGLRHPLFVSPPASARLTCGCFSPTRPAVVFLGRSDGLVDAWDLSDTTLRPVLSAPVVSTAVACMQFQFRGLTPTKRSTLAAPLASTDESAVTERARQLVQPPAHLLGVGDEKGNIHVLEVPSALATVSERDYTGALAFVHRETNRVLYASARVAMRGVLSDVTKQRAEAQKAAKEKAEADEEAELDAVRQSMEGDDASDPERVALARKQRRIAKTEQSFASLRLALCEQLGVPVEALGYGPKGAPAAPAAAAAGAAAAAAAASAAPSGQHTPRAELESKTDG</sequence>
<proteinExistence type="predicted"/>
<dbReference type="GO" id="GO:0036159">
    <property type="term" value="P:inner dynein arm assembly"/>
    <property type="evidence" value="ECO:0007669"/>
    <property type="project" value="TreeGrafter"/>
</dbReference>
<reference evidence="7 8" key="1">
    <citation type="submission" date="2019-07" db="EMBL/GenBank/DDBJ databases">
        <title>Genomes of Cafeteria roenbergensis.</title>
        <authorList>
            <person name="Fischer M.G."/>
            <person name="Hackl T."/>
            <person name="Roman M."/>
        </authorList>
    </citation>
    <scope>NUCLEOTIDE SEQUENCE [LARGE SCALE GENOMIC DNA]</scope>
    <source>
        <strain evidence="7 8">Cflag</strain>
    </source>
</reference>
<dbReference type="InterPro" id="IPR050687">
    <property type="entry name" value="Dynein_IC"/>
</dbReference>
<dbReference type="InterPro" id="IPR015943">
    <property type="entry name" value="WD40/YVTN_repeat-like_dom_sf"/>
</dbReference>
<feature type="compositionally biased region" description="Acidic residues" evidence="6">
    <location>
        <begin position="157"/>
        <end position="170"/>
    </location>
</feature>
<feature type="repeat" description="WD" evidence="5">
    <location>
        <begin position="470"/>
        <end position="492"/>
    </location>
</feature>
<dbReference type="EMBL" id="VLTM01000010">
    <property type="protein sequence ID" value="KAA0166017.1"/>
    <property type="molecule type" value="Genomic_DNA"/>
</dbReference>
<dbReference type="GO" id="GO:0045503">
    <property type="term" value="F:dynein light chain binding"/>
    <property type="evidence" value="ECO:0007669"/>
    <property type="project" value="TreeGrafter"/>
</dbReference>
<comment type="caution">
    <text evidence="7">The sequence shown here is derived from an EMBL/GenBank/DDBJ whole genome shotgun (WGS) entry which is preliminary data.</text>
</comment>
<protein>
    <submittedName>
        <fullName evidence="7">Uncharacterized protein</fullName>
    </submittedName>
</protein>
<evidence type="ECO:0000256" key="6">
    <source>
        <dbReference type="SAM" id="MobiDB-lite"/>
    </source>
</evidence>
<gene>
    <name evidence="7" type="ORF">FNF31_01630</name>
</gene>